<evidence type="ECO:0000313" key="2">
    <source>
        <dbReference type="EMBL" id="CCQ35698.1"/>
    </source>
</evidence>
<dbReference type="eggNOG" id="arCOG00834">
    <property type="taxonomic scope" value="Archaea"/>
</dbReference>
<dbReference type="PANTHER" id="PTHR43617">
    <property type="entry name" value="L-AMINO ACID N-ACETYLTRANSFERASE"/>
    <property type="match status" value="1"/>
</dbReference>
<keyword evidence="2" id="KW-0012">Acyltransferase</keyword>
<dbReference type="AlphaFoldDB" id="M1XKD5"/>
<name>M1XKD5_NATM8</name>
<dbReference type="EMBL" id="HF582854">
    <property type="protein sequence ID" value="CCQ35698.1"/>
    <property type="molecule type" value="Genomic_DNA"/>
</dbReference>
<dbReference type="PROSITE" id="PS51186">
    <property type="entry name" value="GNAT"/>
    <property type="match status" value="1"/>
</dbReference>
<dbReference type="HOGENOM" id="CLU_102818_0_0_2"/>
<dbReference type="Proteomes" id="UP000011867">
    <property type="component" value="Chromosome"/>
</dbReference>
<accession>M1XKD5</accession>
<dbReference type="InterPro" id="IPR050276">
    <property type="entry name" value="MshD_Acetyltransferase"/>
</dbReference>
<dbReference type="InterPro" id="IPR000182">
    <property type="entry name" value="GNAT_dom"/>
</dbReference>
<reference evidence="2 3" key="1">
    <citation type="journal article" date="2013" name="Genome Announc.">
        <title>Genome of the haloarchaeon Natronomonas moolapensis, a neutrophilic member of a previously haloalkaliphilic genus.</title>
        <authorList>
            <person name="Dyall-Smith M.L."/>
            <person name="Pfeiffer F."/>
            <person name="Oberwinkler T."/>
            <person name="Klee K."/>
            <person name="Rampp M."/>
            <person name="Palm P."/>
            <person name="Gross K."/>
            <person name="Schuster S.C."/>
            <person name="Oesterhelt D."/>
        </authorList>
    </citation>
    <scope>NUCLEOTIDE SEQUENCE [LARGE SCALE GENOMIC DNA]</scope>
    <source>
        <strain evidence="3">DSM 18674 / JCM 14361 / 8.8.11</strain>
    </source>
</reference>
<evidence type="ECO:0000313" key="3">
    <source>
        <dbReference type="Proteomes" id="UP000011867"/>
    </source>
</evidence>
<dbReference type="InterPro" id="IPR016181">
    <property type="entry name" value="Acyl_CoA_acyltransferase"/>
</dbReference>
<protein>
    <submittedName>
        <fullName evidence="2">GNAT family acetyltransferase</fullName>
        <ecNumber evidence="2">2.3.1.-</ecNumber>
    </submittedName>
</protein>
<keyword evidence="3" id="KW-1185">Reference proteome</keyword>
<evidence type="ECO:0000259" key="1">
    <source>
        <dbReference type="PROSITE" id="PS51186"/>
    </source>
</evidence>
<dbReference type="GeneID" id="14650738"/>
<dbReference type="GO" id="GO:0016747">
    <property type="term" value="F:acyltransferase activity, transferring groups other than amino-acyl groups"/>
    <property type="evidence" value="ECO:0007669"/>
    <property type="project" value="InterPro"/>
</dbReference>
<proteinExistence type="predicted"/>
<dbReference type="STRING" id="268739.Nmlp_1496"/>
<dbReference type="EC" id="2.3.1.-" evidence="2"/>
<dbReference type="Gene3D" id="3.40.630.30">
    <property type="match status" value="1"/>
</dbReference>
<keyword evidence="2" id="KW-0808">Transferase</keyword>
<dbReference type="Pfam" id="PF00583">
    <property type="entry name" value="Acetyltransf_1"/>
    <property type="match status" value="1"/>
</dbReference>
<dbReference type="SUPFAM" id="SSF55729">
    <property type="entry name" value="Acyl-CoA N-acyltransferases (Nat)"/>
    <property type="match status" value="1"/>
</dbReference>
<organism evidence="2 3">
    <name type="scientific">Natronomonas moolapensis (strain DSM 18674 / CECT 7526 / JCM 14361 / 8.8.11)</name>
    <dbReference type="NCBI Taxonomy" id="268739"/>
    <lineage>
        <taxon>Archaea</taxon>
        <taxon>Methanobacteriati</taxon>
        <taxon>Methanobacteriota</taxon>
        <taxon>Stenosarchaea group</taxon>
        <taxon>Halobacteria</taxon>
        <taxon>Halobacteriales</taxon>
        <taxon>Natronomonadaceae</taxon>
        <taxon>Natronomonas</taxon>
    </lineage>
</organism>
<gene>
    <name evidence="2" type="ordered locus">Nmlp_1496</name>
</gene>
<sequence>MSVNELVRTVYDRLRPDRIAPRVPPLRITDERDREIHLRPFRPSDVDALAEMYAGLEPASHAQGVPPRGPDAIREWLSAVLEGPDVVACHDGRIVGHVSLVPDGTDRHELAIFVDDDYQRAGIGTALLGAGLGHADRKGVEYVWLSVEKADRELHRFYGRAGFSVVNPMGVTHRMSRYL</sequence>
<dbReference type="CDD" id="cd04301">
    <property type="entry name" value="NAT_SF"/>
    <property type="match status" value="1"/>
</dbReference>
<dbReference type="RefSeq" id="WP_015408541.1">
    <property type="nucleotide sequence ID" value="NC_020388.1"/>
</dbReference>
<dbReference type="OrthoDB" id="339006at2157"/>
<feature type="domain" description="N-acetyltransferase" evidence="1">
    <location>
        <begin position="36"/>
        <end position="179"/>
    </location>
</feature>
<dbReference type="KEGG" id="nmo:Nmlp_1496"/>